<dbReference type="EMBL" id="SUTF01000004">
    <property type="protein sequence ID" value="MBE6510319.1"/>
    <property type="molecule type" value="Genomic_DNA"/>
</dbReference>
<dbReference type="PANTHER" id="PTHR43479">
    <property type="entry name" value="ACREF/ENVCD OPERON REPRESSOR-RELATED"/>
    <property type="match status" value="1"/>
</dbReference>
<feature type="DNA-binding region" description="H-T-H motif" evidence="2">
    <location>
        <begin position="28"/>
        <end position="47"/>
    </location>
</feature>
<dbReference type="Gene3D" id="1.10.357.10">
    <property type="entry name" value="Tetracycline Repressor, domain 2"/>
    <property type="match status" value="1"/>
</dbReference>
<feature type="domain" description="HTH tetR-type" evidence="3">
    <location>
        <begin position="5"/>
        <end position="65"/>
    </location>
</feature>
<dbReference type="InterPro" id="IPR009057">
    <property type="entry name" value="Homeodomain-like_sf"/>
</dbReference>
<sequence length="195" mass="22601">MAEFNGTEMKIIHATFAILQKEGFTKATTKKIAAEAEVNEVTIFRKFQNKNNLVEITKEYYLQILFDKLADIFDFNEDDEIEAYLQSNFIGLLNLPDNEFSVFKIAMEEVRDIPEKKQLISRITNVIIDKLDEFFKFQIEKGKIRAVDSRVLALVCFSVTFQSVVLLKVYDENPNIDSDRYANNFLDILYNGIKA</sequence>
<evidence type="ECO:0000259" key="3">
    <source>
        <dbReference type="PROSITE" id="PS50977"/>
    </source>
</evidence>
<dbReference type="GO" id="GO:0003677">
    <property type="term" value="F:DNA binding"/>
    <property type="evidence" value="ECO:0007669"/>
    <property type="project" value="UniProtKB-UniRule"/>
</dbReference>
<accession>A0A8T3VRV5</accession>
<dbReference type="PROSITE" id="PS50977">
    <property type="entry name" value="HTH_TETR_2"/>
    <property type="match status" value="1"/>
</dbReference>
<organism evidence="4 5">
    <name type="scientific">Methanobrevibacter millerae</name>
    <dbReference type="NCBI Taxonomy" id="230361"/>
    <lineage>
        <taxon>Archaea</taxon>
        <taxon>Methanobacteriati</taxon>
        <taxon>Methanobacteriota</taxon>
        <taxon>Methanomada group</taxon>
        <taxon>Methanobacteria</taxon>
        <taxon>Methanobacteriales</taxon>
        <taxon>Methanobacteriaceae</taxon>
        <taxon>Methanobrevibacter</taxon>
    </lineage>
</organism>
<evidence type="ECO:0000313" key="4">
    <source>
        <dbReference type="EMBL" id="MBE6510319.1"/>
    </source>
</evidence>
<dbReference type="Proteomes" id="UP000713479">
    <property type="component" value="Unassembled WGS sequence"/>
</dbReference>
<evidence type="ECO:0000256" key="2">
    <source>
        <dbReference type="PROSITE-ProRule" id="PRU00335"/>
    </source>
</evidence>
<dbReference type="Gene3D" id="1.10.10.60">
    <property type="entry name" value="Homeodomain-like"/>
    <property type="match status" value="1"/>
</dbReference>
<evidence type="ECO:0000256" key="1">
    <source>
        <dbReference type="ARBA" id="ARBA00023125"/>
    </source>
</evidence>
<dbReference type="Pfam" id="PF00440">
    <property type="entry name" value="TetR_N"/>
    <property type="match status" value="1"/>
</dbReference>
<dbReference type="InterPro" id="IPR036271">
    <property type="entry name" value="Tet_transcr_reg_TetR-rel_C_sf"/>
</dbReference>
<dbReference type="InterPro" id="IPR001647">
    <property type="entry name" value="HTH_TetR"/>
</dbReference>
<name>A0A8T3VRV5_9EURY</name>
<proteinExistence type="predicted"/>
<dbReference type="SUPFAM" id="SSF48498">
    <property type="entry name" value="Tetracyclin repressor-like, C-terminal domain"/>
    <property type="match status" value="1"/>
</dbReference>
<dbReference type="PANTHER" id="PTHR43479:SF11">
    <property type="entry name" value="ACREF_ENVCD OPERON REPRESSOR-RELATED"/>
    <property type="match status" value="1"/>
</dbReference>
<evidence type="ECO:0000313" key="5">
    <source>
        <dbReference type="Proteomes" id="UP000713479"/>
    </source>
</evidence>
<gene>
    <name evidence="4" type="ORF">E7Z74_03490</name>
</gene>
<dbReference type="InterPro" id="IPR050624">
    <property type="entry name" value="HTH-type_Tx_Regulator"/>
</dbReference>
<protein>
    <submittedName>
        <fullName evidence="4">TetR/AcrR family transcriptional regulator</fullName>
    </submittedName>
</protein>
<keyword evidence="1 2" id="KW-0238">DNA-binding</keyword>
<comment type="caution">
    <text evidence="4">The sequence shown here is derived from an EMBL/GenBank/DDBJ whole genome shotgun (WGS) entry which is preliminary data.</text>
</comment>
<reference evidence="4" key="1">
    <citation type="submission" date="2019-04" db="EMBL/GenBank/DDBJ databases">
        <title>Evolution of Biomass-Degrading Anaerobic Consortia Revealed by Metagenomics.</title>
        <authorList>
            <person name="Peng X."/>
        </authorList>
    </citation>
    <scope>NUCLEOTIDE SEQUENCE</scope>
    <source>
        <strain evidence="4">SIG13</strain>
    </source>
</reference>
<dbReference type="SUPFAM" id="SSF46689">
    <property type="entry name" value="Homeodomain-like"/>
    <property type="match status" value="1"/>
</dbReference>
<dbReference type="AlphaFoldDB" id="A0A8T3VRV5"/>